<dbReference type="SUPFAM" id="SSF56112">
    <property type="entry name" value="Protein kinase-like (PK-like)"/>
    <property type="match status" value="1"/>
</dbReference>
<name>A0A5C5BCL5_9MICO</name>
<dbReference type="Gene3D" id="3.90.1200.10">
    <property type="match status" value="1"/>
</dbReference>
<keyword evidence="1" id="KW-0808">Transferase</keyword>
<dbReference type="Pfam" id="PF04655">
    <property type="entry name" value="APH_6_hur"/>
    <property type="match status" value="1"/>
</dbReference>
<evidence type="ECO:0000313" key="1">
    <source>
        <dbReference type="EMBL" id="TNU73616.1"/>
    </source>
</evidence>
<dbReference type="GO" id="GO:0019748">
    <property type="term" value="P:secondary metabolic process"/>
    <property type="evidence" value="ECO:0007669"/>
    <property type="project" value="InterPro"/>
</dbReference>
<sequence length="339" mass="36970">MAACGLRGGRVTGSPGLPASLPDGLARLVATPEGAAWLARVPHLLARAVERWDLELAPPFSAGSASWTALARPRGGRTWRWVLKITYPHPEAAREADGLMHWHGHGAPRLVDVEPDDWALLMEAVIPGTPLAASLWPTEQALRTGARTLAELHAVPLPERHAFEDLGATTRAWAQLVAQRAEAMPWAGADRDLVADTVTLLAELPATTTRRALLHGDFNPGNVLAAEDEHRTRWVAIDPKPVVGDPAFDPWPLLEQVGDPFAARDVPAELARRCSAVAPLLEVEAWRVAAWSFARRVESNLWLAATTPADQREELELPRQWAEARAWRSTVALLDPSRA</sequence>
<evidence type="ECO:0000313" key="2">
    <source>
        <dbReference type="Proteomes" id="UP000313849"/>
    </source>
</evidence>
<accession>A0A5C5BCL5</accession>
<dbReference type="InterPro" id="IPR006748">
    <property type="entry name" value="NH2Glyco/OHUrea_AB-resist_kin"/>
</dbReference>
<protein>
    <submittedName>
        <fullName evidence="1">Hydroxyurea phosphotransferase</fullName>
    </submittedName>
</protein>
<proteinExistence type="predicted"/>
<dbReference type="EMBL" id="VENP01000038">
    <property type="protein sequence ID" value="TNU73616.1"/>
    <property type="molecule type" value="Genomic_DNA"/>
</dbReference>
<gene>
    <name evidence="1" type="ORF">FH969_10385</name>
</gene>
<reference evidence="1 2" key="1">
    <citation type="submission" date="2019-06" db="EMBL/GenBank/DDBJ databases">
        <title>Draft genome sequence of Miniimonas arenae KCTC 19750T isolated from sea sand.</title>
        <authorList>
            <person name="Park S.-J."/>
        </authorList>
    </citation>
    <scope>NUCLEOTIDE SEQUENCE [LARGE SCALE GENOMIC DNA]</scope>
    <source>
        <strain evidence="1 2">KCTC 19750</strain>
    </source>
</reference>
<organism evidence="1 2">
    <name type="scientific">Miniimonas arenae</name>
    <dbReference type="NCBI Taxonomy" id="676201"/>
    <lineage>
        <taxon>Bacteria</taxon>
        <taxon>Bacillati</taxon>
        <taxon>Actinomycetota</taxon>
        <taxon>Actinomycetes</taxon>
        <taxon>Micrococcales</taxon>
        <taxon>Beutenbergiaceae</taxon>
        <taxon>Miniimonas</taxon>
    </lineage>
</organism>
<comment type="caution">
    <text evidence="1">The sequence shown here is derived from an EMBL/GenBank/DDBJ whole genome shotgun (WGS) entry which is preliminary data.</text>
</comment>
<dbReference type="OrthoDB" id="3638028at2"/>
<dbReference type="AlphaFoldDB" id="A0A5C5BCL5"/>
<dbReference type="Proteomes" id="UP000313849">
    <property type="component" value="Unassembled WGS sequence"/>
</dbReference>
<dbReference type="InterPro" id="IPR011009">
    <property type="entry name" value="Kinase-like_dom_sf"/>
</dbReference>
<dbReference type="GO" id="GO:0016773">
    <property type="term" value="F:phosphotransferase activity, alcohol group as acceptor"/>
    <property type="evidence" value="ECO:0007669"/>
    <property type="project" value="InterPro"/>
</dbReference>
<keyword evidence="2" id="KW-1185">Reference proteome</keyword>